<evidence type="ECO:0000256" key="6">
    <source>
        <dbReference type="PIRNR" id="PIRNR038800"/>
    </source>
</evidence>
<dbReference type="UniPathway" id="UPA00334">
    <property type="reaction ID" value="UER00455"/>
</dbReference>
<name>A0A346NLB4_9ALTE</name>
<comment type="function">
    <text evidence="4 6">Catalyzes the cleavage of L-kynurenine (L-Kyn) and L-3-hydroxykynurenine (L-3OHKyn) into anthranilic acid (AA) and 3-hydroxyanthranilic acid (3-OHAA), respectively.</text>
</comment>
<dbReference type="Pfam" id="PF01041">
    <property type="entry name" value="DegT_DnrJ_EryC1"/>
    <property type="match status" value="1"/>
</dbReference>
<accession>A0A346NLB4</accession>
<feature type="binding site" evidence="4">
    <location>
        <position position="96"/>
    </location>
    <ligand>
        <name>pyridoxal 5'-phosphate</name>
        <dbReference type="ChEBI" id="CHEBI:597326"/>
    </ligand>
</feature>
<comment type="cofactor">
    <cofactor evidence="4 6">
        <name>pyridoxal 5'-phosphate</name>
        <dbReference type="ChEBI" id="CHEBI:597326"/>
    </cofactor>
</comment>
<feature type="binding site" evidence="4">
    <location>
        <position position="220"/>
    </location>
    <ligand>
        <name>pyridoxal 5'-phosphate</name>
        <dbReference type="ChEBI" id="CHEBI:597326"/>
    </ligand>
</feature>
<feature type="binding site" evidence="4">
    <location>
        <position position="198"/>
    </location>
    <ligand>
        <name>pyridoxal 5'-phosphate</name>
        <dbReference type="ChEBI" id="CHEBI:597326"/>
    </ligand>
</feature>
<sequence length="410" mass="45194">MSYNIAQLDKQDVLAPKRALFNLPEEVIYLDGNSLGALPKASVERIQQVVNQQWGNDLISSWNKHNWIDLPLQTGEKIAPLLGAGPDQVVVCDSISVNLYKLLITALTMQSGRAKVVSEQDNFPTDLYMVQGVQTLLGETRCQLISVASEDIENALTDDVAVLMLTHINFRTGRIHDMQRLTRLAHQKGIIVIWDLAHSAGAVPLALDECNVDFAVGCGYKYLNGGPGAPAFLYAAKRHHNKISQPLNGWMGHAKPFEFSPRYDAAPGIKQFLTGTPSIIAMAALDAALDVFDSVSMAQIRQKSSALTELFLHLKRQHPALDDLVLCSPTDSELRGSQLSFSHPAAYAICQALIDHNVVPDFRAPDIVRFGFTPLYLSFADVAKAIAVLHNIMQQRLYTHNKYRTKAAVT</sequence>
<feature type="binding site" evidence="4">
    <location>
        <position position="166"/>
    </location>
    <ligand>
        <name>pyridoxal 5'-phosphate</name>
        <dbReference type="ChEBI" id="CHEBI:597326"/>
    </ligand>
</feature>
<feature type="binding site" evidence="4">
    <location>
        <position position="276"/>
    </location>
    <ligand>
        <name>pyridoxal 5'-phosphate</name>
        <dbReference type="ChEBI" id="CHEBI:597326"/>
    </ligand>
</feature>
<evidence type="ECO:0000256" key="2">
    <source>
        <dbReference type="ARBA" id="ARBA00022801"/>
    </source>
</evidence>
<evidence type="ECO:0000256" key="4">
    <source>
        <dbReference type="HAMAP-Rule" id="MF_01970"/>
    </source>
</evidence>
<evidence type="ECO:0000313" key="8">
    <source>
        <dbReference type="EMBL" id="AXR06321.1"/>
    </source>
</evidence>
<proteinExistence type="inferred from homology"/>
<comment type="catalytic activity">
    <reaction evidence="4 6">
        <text>L-kynurenine + H2O = anthranilate + L-alanine + H(+)</text>
        <dbReference type="Rhea" id="RHEA:16813"/>
        <dbReference type="ChEBI" id="CHEBI:15377"/>
        <dbReference type="ChEBI" id="CHEBI:15378"/>
        <dbReference type="ChEBI" id="CHEBI:16567"/>
        <dbReference type="ChEBI" id="CHEBI:57959"/>
        <dbReference type="ChEBI" id="CHEBI:57972"/>
        <dbReference type="EC" id="3.7.1.3"/>
    </reaction>
</comment>
<dbReference type="Pfam" id="PF22580">
    <property type="entry name" value="KYNU_C"/>
    <property type="match status" value="1"/>
</dbReference>
<comment type="similarity">
    <text evidence="4 6">Belongs to the kynureninase family.</text>
</comment>
<dbReference type="Proteomes" id="UP000262073">
    <property type="component" value="Chromosome"/>
</dbReference>
<feature type="binding site" evidence="4">
    <location>
        <begin position="123"/>
        <end position="126"/>
    </location>
    <ligand>
        <name>pyridoxal 5'-phosphate</name>
        <dbReference type="ChEBI" id="CHEBI:597326"/>
    </ligand>
</feature>
<dbReference type="EMBL" id="CP031769">
    <property type="protein sequence ID" value="AXR06321.1"/>
    <property type="molecule type" value="Genomic_DNA"/>
</dbReference>
<dbReference type="Gene3D" id="3.40.640.10">
    <property type="entry name" value="Type I PLP-dependent aspartate aminotransferase-like (Major domain)"/>
    <property type="match status" value="1"/>
</dbReference>
<keyword evidence="1 4" id="KW-0662">Pyridine nucleotide biosynthesis</keyword>
<dbReference type="InterPro" id="IPR015422">
    <property type="entry name" value="PyrdxlP-dep_Trfase_small"/>
</dbReference>
<dbReference type="NCBIfam" id="TIGR01814">
    <property type="entry name" value="kynureninase"/>
    <property type="match status" value="1"/>
</dbReference>
<evidence type="ECO:0000256" key="7">
    <source>
        <dbReference type="RuleBase" id="RU004508"/>
    </source>
</evidence>
<comment type="similarity">
    <text evidence="7">Belongs to the DegT/DnrJ/EryC1 family.</text>
</comment>
<dbReference type="GO" id="GO:0097053">
    <property type="term" value="P:L-kynurenine catabolic process"/>
    <property type="evidence" value="ECO:0007669"/>
    <property type="project" value="UniProtKB-UniRule"/>
</dbReference>
<dbReference type="EC" id="3.7.1.3" evidence="4 5"/>
<comment type="subunit">
    <text evidence="4 6">Homodimer.</text>
</comment>
<comment type="pathway">
    <text evidence="4 6">Cofactor biosynthesis; NAD(+) biosynthesis; quinolinate from L-kynurenine: step 2/3.</text>
</comment>
<dbReference type="RefSeq" id="WP_108566869.1">
    <property type="nucleotide sequence ID" value="NZ_CP031769.1"/>
</dbReference>
<feature type="binding site" evidence="4">
    <location>
        <position position="195"/>
    </location>
    <ligand>
        <name>pyridoxal 5'-phosphate</name>
        <dbReference type="ChEBI" id="CHEBI:597326"/>
    </ligand>
</feature>
<evidence type="ECO:0000313" key="9">
    <source>
        <dbReference type="Proteomes" id="UP000262073"/>
    </source>
</evidence>
<dbReference type="PIRSF" id="PIRSF038800">
    <property type="entry name" value="KYNU"/>
    <property type="match status" value="1"/>
</dbReference>
<comment type="pathway">
    <text evidence="4 6">Amino-acid degradation; L-kynurenine degradation; L-alanine and anthranilate from L-kynurenine: step 1/1.</text>
</comment>
<keyword evidence="9" id="KW-1185">Reference proteome</keyword>
<dbReference type="PANTHER" id="PTHR14084:SF0">
    <property type="entry name" value="KYNURENINASE"/>
    <property type="match status" value="1"/>
</dbReference>
<dbReference type="Gene3D" id="3.90.1150.10">
    <property type="entry name" value="Aspartate Aminotransferase, domain 1"/>
    <property type="match status" value="1"/>
</dbReference>
<dbReference type="PANTHER" id="PTHR14084">
    <property type="entry name" value="KYNURENINASE"/>
    <property type="match status" value="1"/>
</dbReference>
<dbReference type="GO" id="GO:0005737">
    <property type="term" value="C:cytoplasm"/>
    <property type="evidence" value="ECO:0007669"/>
    <property type="project" value="UniProtKB-UniRule"/>
</dbReference>
<gene>
    <name evidence="4 8" type="primary">kynU</name>
    <name evidence="8" type="ORF">D0Y50_08060</name>
</gene>
<dbReference type="GO" id="GO:0009435">
    <property type="term" value="P:NAD+ biosynthetic process"/>
    <property type="evidence" value="ECO:0007669"/>
    <property type="project" value="UniProtKB-UniRule"/>
</dbReference>
<dbReference type="SUPFAM" id="SSF53383">
    <property type="entry name" value="PLP-dependent transferases"/>
    <property type="match status" value="1"/>
</dbReference>
<reference evidence="8 9" key="1">
    <citation type="submission" date="2018-08" db="EMBL/GenBank/DDBJ databases">
        <title>Salinimonas sediminis sp. nov., a piezophilic bacterium isolated from a deep-sea sediment sample from the New Britain Trench.</title>
        <authorList>
            <person name="Cao J."/>
        </authorList>
    </citation>
    <scope>NUCLEOTIDE SEQUENCE [LARGE SCALE GENOMIC DNA]</scope>
    <source>
        <strain evidence="8 9">N102</strain>
    </source>
</reference>
<evidence type="ECO:0000256" key="5">
    <source>
        <dbReference type="NCBIfam" id="TIGR01814"/>
    </source>
</evidence>
<dbReference type="GO" id="GO:0043420">
    <property type="term" value="P:anthranilate metabolic process"/>
    <property type="evidence" value="ECO:0007669"/>
    <property type="project" value="TreeGrafter"/>
</dbReference>
<keyword evidence="2 4" id="KW-0378">Hydrolase</keyword>
<comment type="catalytic activity">
    <reaction evidence="6">
        <text>3-hydroxy-L-kynurenine + H2O = 3-hydroxyanthranilate + L-alanine + H(+)</text>
        <dbReference type="Rhea" id="RHEA:25143"/>
        <dbReference type="ChEBI" id="CHEBI:15377"/>
        <dbReference type="ChEBI" id="CHEBI:15378"/>
        <dbReference type="ChEBI" id="CHEBI:36559"/>
        <dbReference type="ChEBI" id="CHEBI:57972"/>
        <dbReference type="ChEBI" id="CHEBI:58125"/>
        <dbReference type="EC" id="3.7.1.3"/>
    </reaction>
</comment>
<organism evidence="8 9">
    <name type="scientific">Salinimonas sediminis</name>
    <dbReference type="NCBI Taxonomy" id="2303538"/>
    <lineage>
        <taxon>Bacteria</taxon>
        <taxon>Pseudomonadati</taxon>
        <taxon>Pseudomonadota</taxon>
        <taxon>Gammaproteobacteria</taxon>
        <taxon>Alteromonadales</taxon>
        <taxon>Alteromonadaceae</taxon>
        <taxon>Alteromonas/Salinimonas group</taxon>
        <taxon>Salinimonas</taxon>
    </lineage>
</organism>
<dbReference type="GO" id="GO:0019805">
    <property type="term" value="P:quinolinate biosynthetic process"/>
    <property type="evidence" value="ECO:0007669"/>
    <property type="project" value="UniProtKB-UniRule"/>
</dbReference>
<protein>
    <recommendedName>
        <fullName evidence="4 5">Kynureninase</fullName>
        <ecNumber evidence="4 5">3.7.1.3</ecNumber>
    </recommendedName>
    <alternativeName>
        <fullName evidence="4">L-kynurenine hydrolase</fullName>
    </alternativeName>
</protein>
<dbReference type="KEGG" id="salm:D0Y50_08060"/>
<evidence type="ECO:0000256" key="1">
    <source>
        <dbReference type="ARBA" id="ARBA00022642"/>
    </source>
</evidence>
<evidence type="ECO:0000256" key="3">
    <source>
        <dbReference type="ARBA" id="ARBA00022898"/>
    </source>
</evidence>
<dbReference type="UniPathway" id="UPA00253">
    <property type="reaction ID" value="UER00329"/>
</dbReference>
<dbReference type="InterPro" id="IPR015424">
    <property type="entry name" value="PyrdxlP-dep_Trfase"/>
</dbReference>
<dbReference type="InterPro" id="IPR000653">
    <property type="entry name" value="DegT/StrS_aminotransferase"/>
</dbReference>
<feature type="modified residue" description="N6-(pyridoxal phosphate)lysine" evidence="4">
    <location>
        <position position="221"/>
    </location>
</feature>
<dbReference type="HAMAP" id="MF_01970">
    <property type="entry name" value="Kynureninase"/>
    <property type="match status" value="1"/>
</dbReference>
<dbReference type="InterPro" id="IPR015421">
    <property type="entry name" value="PyrdxlP-dep_Trfase_major"/>
</dbReference>
<dbReference type="GO" id="GO:0030170">
    <property type="term" value="F:pyridoxal phosphate binding"/>
    <property type="evidence" value="ECO:0007669"/>
    <property type="project" value="UniProtKB-UniRule"/>
</dbReference>
<dbReference type="OrthoDB" id="9812626at2"/>
<dbReference type="AlphaFoldDB" id="A0A346NLB4"/>
<dbReference type="GO" id="GO:0030429">
    <property type="term" value="F:kynureninase activity"/>
    <property type="evidence" value="ECO:0007669"/>
    <property type="project" value="UniProtKB-UniRule"/>
</dbReference>
<dbReference type="GO" id="GO:0019441">
    <property type="term" value="P:L-tryptophan catabolic process to kynurenine"/>
    <property type="evidence" value="ECO:0007669"/>
    <property type="project" value="TreeGrafter"/>
</dbReference>
<feature type="binding site" evidence="4">
    <location>
        <position position="250"/>
    </location>
    <ligand>
        <name>pyridoxal 5'-phosphate</name>
        <dbReference type="ChEBI" id="CHEBI:597326"/>
    </ligand>
</feature>
<keyword evidence="3 4" id="KW-0663">Pyridoxal phosphate</keyword>
<dbReference type="InterPro" id="IPR010111">
    <property type="entry name" value="Kynureninase"/>
</dbReference>
<feature type="binding site" evidence="4">
    <location>
        <position position="95"/>
    </location>
    <ligand>
        <name>pyridoxal 5'-phosphate</name>
        <dbReference type="ChEBI" id="CHEBI:597326"/>
    </ligand>
</feature>